<protein>
    <submittedName>
        <fullName evidence="2">Uncharacterized protein</fullName>
    </submittedName>
</protein>
<keyword evidence="3" id="KW-1185">Reference proteome</keyword>
<dbReference type="AlphaFoldDB" id="A0A8X7T1J1"/>
<sequence>MKLSIVLGLAAALATVSHAQQLASESPVERYVAVRPPSSSEESVSERGQLAPIVGTVACTPYKTGTLQAKTKDGELAYARFSSHAHGVDGKTPILLTQIHGKALRPQTFTFSTCNGTFMSTTPSKGAFEGSPDAQFTYGHLSPAKSVGKNCASAYEHGTINKPQYLVKSDCSESDNGSQLYQWWELVEVPGKDGKTTLYLQFVGVPQVGDTYDDYGAPDSTGSFALVKRSGTIGKGESSVDGTWVGVEYLSGRAVTHPYQLVLS</sequence>
<evidence type="ECO:0000313" key="2">
    <source>
        <dbReference type="EMBL" id="KAE8263514.1"/>
    </source>
</evidence>
<keyword evidence="1" id="KW-0732">Signal</keyword>
<accession>A0A8X7T1J1</accession>
<organism evidence="2 3">
    <name type="scientific">Tilletia walkeri</name>
    <dbReference type="NCBI Taxonomy" id="117179"/>
    <lineage>
        <taxon>Eukaryota</taxon>
        <taxon>Fungi</taxon>
        <taxon>Dikarya</taxon>
        <taxon>Basidiomycota</taxon>
        <taxon>Ustilaginomycotina</taxon>
        <taxon>Exobasidiomycetes</taxon>
        <taxon>Tilletiales</taxon>
        <taxon>Tilletiaceae</taxon>
        <taxon>Tilletia</taxon>
    </lineage>
</organism>
<feature type="chain" id="PRO_5036454838" evidence="1">
    <location>
        <begin position="20"/>
        <end position="264"/>
    </location>
</feature>
<dbReference type="Proteomes" id="UP000078113">
    <property type="component" value="Unassembled WGS sequence"/>
</dbReference>
<dbReference type="EMBL" id="LWDG02000642">
    <property type="protein sequence ID" value="KAE8263514.1"/>
    <property type="molecule type" value="Genomic_DNA"/>
</dbReference>
<comment type="caution">
    <text evidence="2">The sequence shown here is derived from an EMBL/GenBank/DDBJ whole genome shotgun (WGS) entry which is preliminary data.</text>
</comment>
<feature type="signal peptide" evidence="1">
    <location>
        <begin position="1"/>
        <end position="19"/>
    </location>
</feature>
<name>A0A8X7T1J1_9BASI</name>
<evidence type="ECO:0000256" key="1">
    <source>
        <dbReference type="SAM" id="SignalP"/>
    </source>
</evidence>
<reference evidence="2" key="2">
    <citation type="journal article" date="2019" name="IMA Fungus">
        <title>Genome sequencing and comparison of five Tilletia species to identify candidate genes for the detection of regulated species infecting wheat.</title>
        <authorList>
            <person name="Nguyen H.D.T."/>
            <person name="Sultana T."/>
            <person name="Kesanakurti P."/>
            <person name="Hambleton S."/>
        </authorList>
    </citation>
    <scope>NUCLEOTIDE SEQUENCE</scope>
    <source>
        <strain evidence="2">DAOMC 236422</strain>
    </source>
</reference>
<evidence type="ECO:0000313" key="3">
    <source>
        <dbReference type="Proteomes" id="UP000078113"/>
    </source>
</evidence>
<reference evidence="2" key="1">
    <citation type="submission" date="2016-04" db="EMBL/GenBank/DDBJ databases">
        <authorList>
            <person name="Nguyen H.D."/>
            <person name="Samba Siva P."/>
            <person name="Cullis J."/>
            <person name="Levesque C.A."/>
            <person name="Hambleton S."/>
        </authorList>
    </citation>
    <scope>NUCLEOTIDE SEQUENCE</scope>
    <source>
        <strain evidence="2">DAOMC 236422</strain>
    </source>
</reference>
<proteinExistence type="predicted"/>
<gene>
    <name evidence="2" type="ORF">A4X09_0g7214</name>
</gene>